<dbReference type="EMBL" id="CP101125">
    <property type="protein sequence ID" value="UTO16903.1"/>
    <property type="molecule type" value="Genomic_DNA"/>
</dbReference>
<proteinExistence type="predicted"/>
<keyword evidence="2" id="KW-1185">Reference proteome</keyword>
<evidence type="ECO:0000313" key="2">
    <source>
        <dbReference type="Proteomes" id="UP001059607"/>
    </source>
</evidence>
<dbReference type="Proteomes" id="UP001059607">
    <property type="component" value="Chromosome"/>
</dbReference>
<protein>
    <submittedName>
        <fullName evidence="1">Uncharacterized protein</fullName>
    </submittedName>
</protein>
<dbReference type="RefSeq" id="WP_054614767.1">
    <property type="nucleotide sequence ID" value="NZ_CP101125.1"/>
</dbReference>
<sequence length="760" mass="81916">MPTTPSSDDTVLVLYPPRMPGATTPVIGAHYGVPKRIYDLEPMGAKVEVNPYPDQEAGDTVFLNLDEYNGIDSRQTQSDSDTVALYIPKNMLKQDTLHKLSYSVVRGSQNRGTSEPPLELLYNLIRPGNQDRAPGPGENDGHSELELLLPDEIKNGVGPDFPVAGVPVCVSYPFCRAYDRIRLNLNGHDVYHTVTPLEAPLPGSATPVKVCFTVTRADLAAGGDHPQFNISYTLTDQCGNGPDPDAPWSASQVVDVDLAGRQLVAPDLAEDPDDPSDDPATIDLIKLGTKDLTVSVQTFAPVWQVNDRIRVAYTATPPTGPVADQLITADVTRVPFTYKLMVDNAKVLPNSVVRARYELVRNNVVIATSRIATARVIGGGAVELRPPFLVGATNPIDVLAYPDGVTVRVEHLTAESGDKAHLVEVSPLPDTPAFPSPVLNANHRANFNLSPAFLAARQGKNIELKWELIRNGAKVAESPVLALTVNRIVDGDTRLPTPTITAVTDGVTLDLTSFTGDTSALLQAWLGIAVGQPFWLRCEGTTSSGALVTLRIHQGTAIGTTGDQSGDVTRAFLGQLGNGTQITVFAAVNFDGVANEATAVRFRVRDYTVKSVPIFWEENFNAQPTRSISAGQSISLDSMTITLISGAGTSGIHTFSTPVPGMLNGPAIVTNNGTETGQQQIRLSLKSNCSRVRFAYTYQLKAAEVIFLDGAGRIDQRDLPADPSNGHKWVDFSAPSGRQISTIDIISRDWSYLDFFQFWS</sequence>
<gene>
    <name evidence="1" type="ORF">NK667_11320</name>
</gene>
<organism evidence="1 2">
    <name type="scientific">Pseudomonas nunensis</name>
    <dbReference type="NCBI Taxonomy" id="2961896"/>
    <lineage>
        <taxon>Bacteria</taxon>
        <taxon>Pseudomonadati</taxon>
        <taxon>Pseudomonadota</taxon>
        <taxon>Gammaproteobacteria</taxon>
        <taxon>Pseudomonadales</taxon>
        <taxon>Pseudomonadaceae</taxon>
        <taxon>Pseudomonas</taxon>
    </lineage>
</organism>
<name>A0ABY5ER19_9PSED</name>
<accession>A0ABY5ER19</accession>
<reference evidence="1" key="1">
    <citation type="submission" date="2022-07" db="EMBL/GenBank/DDBJ databases">
        <title>Pseudomonas nunamit sp. nov. an antifungal species isolated from Greenland.</title>
        <authorList>
            <person name="Ntana F."/>
            <person name="Hennessy R.C."/>
            <person name="Zervas A."/>
            <person name="Stougaard P."/>
        </authorList>
    </citation>
    <scope>NUCLEOTIDE SEQUENCE</scope>
    <source>
        <strain evidence="1">In5</strain>
    </source>
</reference>
<evidence type="ECO:0000313" key="1">
    <source>
        <dbReference type="EMBL" id="UTO16903.1"/>
    </source>
</evidence>